<dbReference type="AlphaFoldDB" id="A0A0A9XYT0"/>
<feature type="domain" description="Integrase zinc-binding" evidence="1">
    <location>
        <begin position="55"/>
        <end position="107"/>
    </location>
</feature>
<feature type="non-terminal residue" evidence="2">
    <location>
        <position position="107"/>
    </location>
</feature>
<dbReference type="EMBL" id="GBHO01018545">
    <property type="protein sequence ID" value="JAG25059.1"/>
    <property type="molecule type" value="Transcribed_RNA"/>
</dbReference>
<reference evidence="2" key="2">
    <citation type="submission" date="2014-07" db="EMBL/GenBank/DDBJ databases">
        <authorList>
            <person name="Hull J."/>
        </authorList>
    </citation>
    <scope>NUCLEOTIDE SEQUENCE</scope>
</reference>
<dbReference type="Gene3D" id="1.10.340.70">
    <property type="match status" value="1"/>
</dbReference>
<name>A0A0A9XYT0_LYGHE</name>
<sequence length="107" mass="12624">VAMLDFQSFADYQQEDQVLNQIMIELRSGRGDQSKYKLQNGILYHWIKERWKVVIPSHKVQDLIKEVHEEFLHIGVRKTLALVSESFTYKKLRSRTRSIIASCQVCQ</sequence>
<evidence type="ECO:0000259" key="1">
    <source>
        <dbReference type="Pfam" id="PF17921"/>
    </source>
</evidence>
<dbReference type="InterPro" id="IPR041588">
    <property type="entry name" value="Integrase_H2C2"/>
</dbReference>
<dbReference type="Pfam" id="PF17921">
    <property type="entry name" value="Integrase_H2C2"/>
    <property type="match status" value="1"/>
</dbReference>
<proteinExistence type="predicted"/>
<protein>
    <submittedName>
        <fullName evidence="2">Pro-Pol polyprotein</fullName>
    </submittedName>
</protein>
<feature type="non-terminal residue" evidence="2">
    <location>
        <position position="1"/>
    </location>
</feature>
<dbReference type="FunFam" id="1.10.340.70:FF:000001">
    <property type="entry name" value="Retrovirus-related Pol polyprotein from transposon gypsy-like Protein"/>
    <property type="match status" value="1"/>
</dbReference>
<accession>A0A0A9XYT0</accession>
<reference evidence="2" key="1">
    <citation type="journal article" date="2014" name="PLoS ONE">
        <title>Transcriptome-Based Identification of ABC Transporters in the Western Tarnished Plant Bug Lygus hesperus.</title>
        <authorList>
            <person name="Hull J.J."/>
            <person name="Chaney K."/>
            <person name="Geib S.M."/>
            <person name="Fabrick J.A."/>
            <person name="Brent C.S."/>
            <person name="Walsh D."/>
            <person name="Lavine L.C."/>
        </authorList>
    </citation>
    <scope>NUCLEOTIDE SEQUENCE</scope>
</reference>
<organism evidence="2">
    <name type="scientific">Lygus hesperus</name>
    <name type="common">Western plant bug</name>
    <dbReference type="NCBI Taxonomy" id="30085"/>
    <lineage>
        <taxon>Eukaryota</taxon>
        <taxon>Metazoa</taxon>
        <taxon>Ecdysozoa</taxon>
        <taxon>Arthropoda</taxon>
        <taxon>Hexapoda</taxon>
        <taxon>Insecta</taxon>
        <taxon>Pterygota</taxon>
        <taxon>Neoptera</taxon>
        <taxon>Paraneoptera</taxon>
        <taxon>Hemiptera</taxon>
        <taxon>Heteroptera</taxon>
        <taxon>Panheteroptera</taxon>
        <taxon>Cimicomorpha</taxon>
        <taxon>Miridae</taxon>
        <taxon>Mirini</taxon>
        <taxon>Lygus</taxon>
    </lineage>
</organism>
<gene>
    <name evidence="2" type="primary">pol_237</name>
    <name evidence="2" type="ORF">CM83_96217</name>
</gene>
<evidence type="ECO:0000313" key="2">
    <source>
        <dbReference type="EMBL" id="JAG25059.1"/>
    </source>
</evidence>